<evidence type="ECO:0000313" key="1">
    <source>
        <dbReference type="EMBL" id="ERM97595.1"/>
    </source>
</evidence>
<dbReference type="Gramene" id="ERM97595">
    <property type="protein sequence ID" value="ERM97595"/>
    <property type="gene ID" value="AMTR_s05095p00005390"/>
</dbReference>
<evidence type="ECO:0000313" key="2">
    <source>
        <dbReference type="Proteomes" id="UP000017836"/>
    </source>
</evidence>
<proteinExistence type="predicted"/>
<protein>
    <submittedName>
        <fullName evidence="1">Uncharacterized protein</fullName>
    </submittedName>
</protein>
<dbReference type="Proteomes" id="UP000017836">
    <property type="component" value="Unassembled WGS sequence"/>
</dbReference>
<gene>
    <name evidence="1" type="ORF">AMTR_s05095p00005390</name>
</gene>
<sequence>MFPCKFWAPNNHGIGLATETPPSLARLGCTIWALDFMFDAVDPNDTRNVTMTNIQIQAERQINEYQSKRHKHLCTMAIQK</sequence>
<reference evidence="2" key="1">
    <citation type="journal article" date="2013" name="Science">
        <title>The Amborella genome and the evolution of flowering plants.</title>
        <authorList>
            <consortium name="Amborella Genome Project"/>
        </authorList>
    </citation>
    <scope>NUCLEOTIDE SEQUENCE [LARGE SCALE GENOMIC DNA]</scope>
</reference>
<keyword evidence="2" id="KW-1185">Reference proteome</keyword>
<dbReference type="HOGENOM" id="CLU_2597074_0_0_1"/>
<feature type="non-terminal residue" evidence="1">
    <location>
        <position position="80"/>
    </location>
</feature>
<dbReference type="AlphaFoldDB" id="U5D0A2"/>
<accession>U5D0A2</accession>
<name>U5D0A2_AMBTC</name>
<dbReference type="EMBL" id="KI395968">
    <property type="protein sequence ID" value="ERM97595.1"/>
    <property type="molecule type" value="Genomic_DNA"/>
</dbReference>
<organism evidence="1 2">
    <name type="scientific">Amborella trichopoda</name>
    <dbReference type="NCBI Taxonomy" id="13333"/>
    <lineage>
        <taxon>Eukaryota</taxon>
        <taxon>Viridiplantae</taxon>
        <taxon>Streptophyta</taxon>
        <taxon>Embryophyta</taxon>
        <taxon>Tracheophyta</taxon>
        <taxon>Spermatophyta</taxon>
        <taxon>Magnoliopsida</taxon>
        <taxon>Amborellales</taxon>
        <taxon>Amborellaceae</taxon>
        <taxon>Amborella</taxon>
    </lineage>
</organism>